<gene>
    <name evidence="3" type="primary">gn00677</name>
    <name evidence="3" type="ORF">PR202_gn00677</name>
</gene>
<evidence type="ECO:0000313" key="4">
    <source>
        <dbReference type="Proteomes" id="UP001054889"/>
    </source>
</evidence>
<evidence type="ECO:0000256" key="1">
    <source>
        <dbReference type="SAM" id="MobiDB-lite"/>
    </source>
</evidence>
<proteinExistence type="predicted"/>
<reference evidence="3" key="2">
    <citation type="submission" date="2021-12" db="EMBL/GenBank/DDBJ databases">
        <title>Resequencing data analysis of finger millet.</title>
        <authorList>
            <person name="Hatakeyama M."/>
            <person name="Aluri S."/>
            <person name="Balachadran M.T."/>
            <person name="Sivarajan S.R."/>
            <person name="Poveda L."/>
            <person name="Shimizu-Inatsugi R."/>
            <person name="Schlapbach R."/>
            <person name="Sreeman S.M."/>
            <person name="Shimizu K.K."/>
        </authorList>
    </citation>
    <scope>NUCLEOTIDE SEQUENCE</scope>
</reference>
<name>A0AAV5G2K5_ELECO</name>
<comment type="caution">
    <text evidence="3">The sequence shown here is derived from an EMBL/GenBank/DDBJ whole genome shotgun (WGS) entry which is preliminary data.</text>
</comment>
<feature type="region of interest" description="Disordered" evidence="1">
    <location>
        <begin position="124"/>
        <end position="178"/>
    </location>
</feature>
<dbReference type="AlphaFoldDB" id="A0AAV5G2K5"/>
<evidence type="ECO:0000313" key="3">
    <source>
        <dbReference type="EMBL" id="GJN41321.1"/>
    </source>
</evidence>
<accession>A0AAV5G2K5</accession>
<dbReference type="EMBL" id="BQKI01000288">
    <property type="protein sequence ID" value="GJN41321.1"/>
    <property type="molecule type" value="Genomic_DNA"/>
</dbReference>
<keyword evidence="4" id="KW-1185">Reference proteome</keyword>
<dbReference type="Proteomes" id="UP001054889">
    <property type="component" value="Unassembled WGS sequence"/>
</dbReference>
<reference evidence="3" key="1">
    <citation type="journal article" date="2018" name="DNA Res.">
        <title>Multiple hybrid de novo genome assembly of finger millet, an orphan allotetraploid crop.</title>
        <authorList>
            <person name="Hatakeyama M."/>
            <person name="Aluri S."/>
            <person name="Balachadran M.T."/>
            <person name="Sivarajan S.R."/>
            <person name="Patrignani A."/>
            <person name="Gruter S."/>
            <person name="Poveda L."/>
            <person name="Shimizu-Inatsugi R."/>
            <person name="Baeten J."/>
            <person name="Francoijs K.J."/>
            <person name="Nataraja K.N."/>
            <person name="Reddy Y.A.N."/>
            <person name="Phadnis S."/>
            <person name="Ravikumar R.L."/>
            <person name="Schlapbach R."/>
            <person name="Sreeman S.M."/>
            <person name="Shimizu K.K."/>
        </authorList>
    </citation>
    <scope>NUCLEOTIDE SEQUENCE</scope>
</reference>
<organism evidence="3 4">
    <name type="scientific">Eleusine coracana subsp. coracana</name>
    <dbReference type="NCBI Taxonomy" id="191504"/>
    <lineage>
        <taxon>Eukaryota</taxon>
        <taxon>Viridiplantae</taxon>
        <taxon>Streptophyta</taxon>
        <taxon>Embryophyta</taxon>
        <taxon>Tracheophyta</taxon>
        <taxon>Spermatophyta</taxon>
        <taxon>Magnoliopsida</taxon>
        <taxon>Liliopsida</taxon>
        <taxon>Poales</taxon>
        <taxon>Poaceae</taxon>
        <taxon>PACMAD clade</taxon>
        <taxon>Chloridoideae</taxon>
        <taxon>Cynodonteae</taxon>
        <taxon>Eleusininae</taxon>
        <taxon>Eleusine</taxon>
    </lineage>
</organism>
<evidence type="ECO:0000256" key="2">
    <source>
        <dbReference type="SAM" id="SignalP"/>
    </source>
</evidence>
<feature type="signal peptide" evidence="2">
    <location>
        <begin position="1"/>
        <end position="31"/>
    </location>
</feature>
<feature type="chain" id="PRO_5043517733" evidence="2">
    <location>
        <begin position="32"/>
        <end position="263"/>
    </location>
</feature>
<keyword evidence="2" id="KW-0732">Signal</keyword>
<protein>
    <submittedName>
        <fullName evidence="3">Uncharacterized protein</fullName>
    </submittedName>
</protein>
<feature type="compositionally biased region" description="Basic and acidic residues" evidence="1">
    <location>
        <begin position="124"/>
        <end position="139"/>
    </location>
</feature>
<sequence length="263" mass="28563">MRIQGDESRSWSWAWAWPWLRSWSWPWAGRAALEVEPIGDMAGVLAEMQAMRAEMNAIRQAQVEAAAAPIGGNAPLGGNVNGGEGLVQPGVVPNYPMDLREWCEDFRSIVERALGVEVQDDYTDELRGGDHSHGQRDQKGQPGGGPAQKKDKNHHHHPYGGSSSQSRRTSRGGSSGGGSTQFRCVAKPGLGLVCFRCGDAHRRADCRWTVHHSSSVAALVCATITAVLACNTGTTVFAYTFVAAVLTTFYDDFGTWFFTCTYA</sequence>